<dbReference type="AlphaFoldDB" id="A0A9X3ESX6"/>
<protein>
    <recommendedName>
        <fullName evidence="4">Lipoprotein</fullName>
    </recommendedName>
</protein>
<feature type="region of interest" description="Disordered" evidence="1">
    <location>
        <begin position="367"/>
        <end position="418"/>
    </location>
</feature>
<gene>
    <name evidence="2" type="ORF">OV079_25385</name>
</gene>
<evidence type="ECO:0008006" key="4">
    <source>
        <dbReference type="Google" id="ProtNLM"/>
    </source>
</evidence>
<feature type="compositionally biased region" description="Low complexity" evidence="1">
    <location>
        <begin position="404"/>
        <end position="418"/>
    </location>
</feature>
<comment type="caution">
    <text evidence="2">The sequence shown here is derived from an EMBL/GenBank/DDBJ whole genome shotgun (WGS) entry which is preliminary data.</text>
</comment>
<evidence type="ECO:0000313" key="3">
    <source>
        <dbReference type="Proteomes" id="UP001150924"/>
    </source>
</evidence>
<dbReference type="PROSITE" id="PS51257">
    <property type="entry name" value="PROKAR_LIPOPROTEIN"/>
    <property type="match status" value="1"/>
</dbReference>
<dbReference type="RefSeq" id="WP_267771445.1">
    <property type="nucleotide sequence ID" value="NZ_JAPNKE010000002.1"/>
</dbReference>
<accession>A0A9X3ESX6</accession>
<keyword evidence="3" id="KW-1185">Reference proteome</keyword>
<dbReference type="Proteomes" id="UP001150924">
    <property type="component" value="Unassembled WGS sequence"/>
</dbReference>
<evidence type="ECO:0000313" key="2">
    <source>
        <dbReference type="EMBL" id="MCY1008829.1"/>
    </source>
</evidence>
<evidence type="ECO:0000256" key="1">
    <source>
        <dbReference type="SAM" id="MobiDB-lite"/>
    </source>
</evidence>
<name>A0A9X3ESX6_9BACT</name>
<organism evidence="2 3">
    <name type="scientific">Nannocystis pusilla</name>
    <dbReference type="NCBI Taxonomy" id="889268"/>
    <lineage>
        <taxon>Bacteria</taxon>
        <taxon>Pseudomonadati</taxon>
        <taxon>Myxococcota</taxon>
        <taxon>Polyangia</taxon>
        <taxon>Nannocystales</taxon>
        <taxon>Nannocystaceae</taxon>
        <taxon>Nannocystis</taxon>
    </lineage>
</organism>
<reference evidence="2" key="1">
    <citation type="submission" date="2022-11" db="EMBL/GenBank/DDBJ databases">
        <title>Minimal conservation of predation-associated metabolite biosynthetic gene clusters underscores biosynthetic potential of Myxococcota including descriptions for ten novel species: Archangium lansinium sp. nov., Myxococcus landrumus sp. nov., Nannocystis bai.</title>
        <authorList>
            <person name="Ahearne A."/>
            <person name="Stevens C."/>
            <person name="Phillips K."/>
        </authorList>
    </citation>
    <scope>NUCLEOTIDE SEQUENCE</scope>
    <source>
        <strain evidence="2">Na p29</strain>
    </source>
</reference>
<dbReference type="EMBL" id="JAPNKE010000002">
    <property type="protein sequence ID" value="MCY1008829.1"/>
    <property type="molecule type" value="Genomic_DNA"/>
</dbReference>
<sequence>MSTPRPGLALATTLLLAACIERPPPEPVEVPSVTIPLAGSEGHQPIWMSANARFVVLEDRSADREDELVASVVPRHVLHDTVLGTREPIDELVEHDRRDRRVIVQIGQRWWLLDSESDRRVELARDLLEDDPLPAFRFARHGGTLAYTRARPDRVTVHDLASGDERDVYVPSNLLGSADTVAESGWVHFQGVVADEPAPPRGPHRCPLESDARCRDDIACLSDNDLGPVNALLHRDGAQIFLVEELDDAQPMLQVRDAWAWEAVRPHDVAAQHWLSADGCEHALPRGCALRPRSIDWIGPSLLDCGERGSFLWASTGLAPLRYFHGWLADPVADRRGGLWRAAEVASPEGLRIARVSLDDGTMAFGPVLPTGGRTSRALPAGTSATPAPKRRASSPTTSPPAAPGRSTGPSSAPPASS</sequence>
<proteinExistence type="predicted"/>